<organism evidence="2 3">
    <name type="scientific">Magnetospirillum aberrantis SpK</name>
    <dbReference type="NCBI Taxonomy" id="908842"/>
    <lineage>
        <taxon>Bacteria</taxon>
        <taxon>Pseudomonadati</taxon>
        <taxon>Pseudomonadota</taxon>
        <taxon>Alphaproteobacteria</taxon>
        <taxon>Rhodospirillales</taxon>
        <taxon>Rhodospirillaceae</taxon>
        <taxon>Magnetospirillum</taxon>
    </lineage>
</organism>
<evidence type="ECO:0000313" key="2">
    <source>
        <dbReference type="EMBL" id="NFV80555.1"/>
    </source>
</evidence>
<feature type="region of interest" description="Disordered" evidence="1">
    <location>
        <begin position="1"/>
        <end position="47"/>
    </location>
</feature>
<name>A0A7C9UZA3_9PROT</name>
<evidence type="ECO:0000313" key="3">
    <source>
        <dbReference type="Proteomes" id="UP000480684"/>
    </source>
</evidence>
<comment type="caution">
    <text evidence="2">The sequence shown here is derived from an EMBL/GenBank/DDBJ whole genome shotgun (WGS) entry which is preliminary data.</text>
</comment>
<accession>A0A7C9UZA3</accession>
<dbReference type="EMBL" id="JAAIYP010000037">
    <property type="protein sequence ID" value="NFV80555.1"/>
    <property type="molecule type" value="Genomic_DNA"/>
</dbReference>
<sequence length="93" mass="9775">MTFDFAPDWRDSSPSADTAPQTALPTAATGFPPLSVSPPRAPAHPTRHQMASLVGELFAEGSLNFEQLCSLSNAPELADLLGDTVAAVVPSRR</sequence>
<proteinExistence type="predicted"/>
<feature type="compositionally biased region" description="Low complexity" evidence="1">
    <location>
        <begin position="16"/>
        <end position="29"/>
    </location>
</feature>
<dbReference type="AlphaFoldDB" id="A0A7C9UZA3"/>
<keyword evidence="3" id="KW-1185">Reference proteome</keyword>
<protein>
    <submittedName>
        <fullName evidence="2">Uncharacterized protein</fullName>
    </submittedName>
</protein>
<gene>
    <name evidence="2" type="ORF">G4223_10585</name>
</gene>
<dbReference type="RefSeq" id="WP_163679002.1">
    <property type="nucleotide sequence ID" value="NZ_JAAIYP010000037.1"/>
</dbReference>
<dbReference type="Proteomes" id="UP000480684">
    <property type="component" value="Unassembled WGS sequence"/>
</dbReference>
<evidence type="ECO:0000256" key="1">
    <source>
        <dbReference type="SAM" id="MobiDB-lite"/>
    </source>
</evidence>
<reference evidence="2 3" key="1">
    <citation type="submission" date="2020-02" db="EMBL/GenBank/DDBJ databases">
        <authorList>
            <person name="Dziuba M."/>
            <person name="Kuznetsov B."/>
            <person name="Mardanov A."/>
            <person name="Ravin N."/>
            <person name="Grouzdev D."/>
        </authorList>
    </citation>
    <scope>NUCLEOTIDE SEQUENCE [LARGE SCALE GENOMIC DNA]</scope>
    <source>
        <strain evidence="2 3">SpK</strain>
    </source>
</reference>